<evidence type="ECO:0000256" key="7">
    <source>
        <dbReference type="ARBA" id="ARBA00023136"/>
    </source>
</evidence>
<evidence type="ECO:0000256" key="8">
    <source>
        <dbReference type="ARBA" id="ARBA00023180"/>
    </source>
</evidence>
<reference evidence="10" key="2">
    <citation type="submission" date="2023-06" db="EMBL/GenBank/DDBJ databases">
        <authorList>
            <consortium name="Lawrence Berkeley National Laboratory"/>
            <person name="Haridas S."/>
            <person name="Hensen N."/>
            <person name="Bonometti L."/>
            <person name="Westerberg I."/>
            <person name="Brannstrom I.O."/>
            <person name="Guillou S."/>
            <person name="Cros-Aarteil S."/>
            <person name="Calhoun S."/>
            <person name="Kuo A."/>
            <person name="Mondo S."/>
            <person name="Pangilinan J."/>
            <person name="Riley R."/>
            <person name="Labutti K."/>
            <person name="Andreopoulos B."/>
            <person name="Lipzen A."/>
            <person name="Chen C."/>
            <person name="Yanf M."/>
            <person name="Daum C."/>
            <person name="Ng V."/>
            <person name="Clum A."/>
            <person name="Steindorff A."/>
            <person name="Ohm R."/>
            <person name="Martin F."/>
            <person name="Silar P."/>
            <person name="Natvig D."/>
            <person name="Lalanne C."/>
            <person name="Gautier V."/>
            <person name="Ament-Velasquez S.L."/>
            <person name="Kruys A."/>
            <person name="Hutchinson M.I."/>
            <person name="Powell A.J."/>
            <person name="Barry K."/>
            <person name="Miller A.N."/>
            <person name="Grigoriev I.V."/>
            <person name="Debuchy R."/>
            <person name="Gladieux P."/>
            <person name="Thoren M.H."/>
            <person name="Johannesson H."/>
        </authorList>
    </citation>
    <scope>NUCLEOTIDE SEQUENCE</scope>
    <source>
        <strain evidence="10">CBS 118394</strain>
    </source>
</reference>
<dbReference type="InterPro" id="IPR021765">
    <property type="entry name" value="UstYa-like"/>
</dbReference>
<evidence type="ECO:0000256" key="6">
    <source>
        <dbReference type="ARBA" id="ARBA00023026"/>
    </source>
</evidence>
<organism evidence="10 11">
    <name type="scientific">Apodospora peruviana</name>
    <dbReference type="NCBI Taxonomy" id="516989"/>
    <lineage>
        <taxon>Eukaryota</taxon>
        <taxon>Fungi</taxon>
        <taxon>Dikarya</taxon>
        <taxon>Ascomycota</taxon>
        <taxon>Pezizomycotina</taxon>
        <taxon>Sordariomycetes</taxon>
        <taxon>Sordariomycetidae</taxon>
        <taxon>Sordariales</taxon>
        <taxon>Lasiosphaeriaceae</taxon>
        <taxon>Apodospora</taxon>
    </lineage>
</organism>
<name>A0AAE0ICS4_9PEZI</name>
<evidence type="ECO:0000256" key="4">
    <source>
        <dbReference type="ARBA" id="ARBA00022989"/>
    </source>
</evidence>
<dbReference type="GO" id="GO:0016020">
    <property type="term" value="C:membrane"/>
    <property type="evidence" value="ECO:0007669"/>
    <property type="project" value="UniProtKB-SubCell"/>
</dbReference>
<dbReference type="PANTHER" id="PTHR33365:SF11">
    <property type="entry name" value="TAT PATHWAY SIGNAL SEQUENCE"/>
    <property type="match status" value="1"/>
</dbReference>
<accession>A0AAE0ICS4</accession>
<comment type="subcellular location">
    <subcellularLocation>
        <location evidence="1">Membrane</location>
        <topology evidence="1">Single-pass membrane protein</topology>
    </subcellularLocation>
</comment>
<keyword evidence="8" id="KW-0325">Glycoprotein</keyword>
<evidence type="ECO:0000256" key="9">
    <source>
        <dbReference type="ARBA" id="ARBA00035112"/>
    </source>
</evidence>
<keyword evidence="6" id="KW-0843">Virulence</keyword>
<keyword evidence="3" id="KW-0812">Transmembrane</keyword>
<reference evidence="10" key="1">
    <citation type="journal article" date="2023" name="Mol. Phylogenet. Evol.">
        <title>Genome-scale phylogeny and comparative genomics of the fungal order Sordariales.</title>
        <authorList>
            <person name="Hensen N."/>
            <person name="Bonometti L."/>
            <person name="Westerberg I."/>
            <person name="Brannstrom I.O."/>
            <person name="Guillou S."/>
            <person name="Cros-Aarteil S."/>
            <person name="Calhoun S."/>
            <person name="Haridas S."/>
            <person name="Kuo A."/>
            <person name="Mondo S."/>
            <person name="Pangilinan J."/>
            <person name="Riley R."/>
            <person name="LaButti K."/>
            <person name="Andreopoulos B."/>
            <person name="Lipzen A."/>
            <person name="Chen C."/>
            <person name="Yan M."/>
            <person name="Daum C."/>
            <person name="Ng V."/>
            <person name="Clum A."/>
            <person name="Steindorff A."/>
            <person name="Ohm R.A."/>
            <person name="Martin F."/>
            <person name="Silar P."/>
            <person name="Natvig D.O."/>
            <person name="Lalanne C."/>
            <person name="Gautier V."/>
            <person name="Ament-Velasquez S.L."/>
            <person name="Kruys A."/>
            <person name="Hutchinson M.I."/>
            <person name="Powell A.J."/>
            <person name="Barry K."/>
            <person name="Miller A.N."/>
            <person name="Grigoriev I.V."/>
            <person name="Debuchy R."/>
            <person name="Gladieux P."/>
            <person name="Hiltunen Thoren M."/>
            <person name="Johannesson H."/>
        </authorList>
    </citation>
    <scope>NUCLEOTIDE SEQUENCE</scope>
    <source>
        <strain evidence="10">CBS 118394</strain>
    </source>
</reference>
<keyword evidence="5" id="KW-0560">Oxidoreductase</keyword>
<evidence type="ECO:0000313" key="11">
    <source>
        <dbReference type="Proteomes" id="UP001283341"/>
    </source>
</evidence>
<keyword evidence="4" id="KW-1133">Transmembrane helix</keyword>
<dbReference type="GO" id="GO:0016491">
    <property type="term" value="F:oxidoreductase activity"/>
    <property type="evidence" value="ECO:0007669"/>
    <property type="project" value="UniProtKB-KW"/>
</dbReference>
<gene>
    <name evidence="10" type="ORF">B0H66DRAFT_212980</name>
</gene>
<keyword evidence="7" id="KW-0472">Membrane</keyword>
<keyword evidence="11" id="KW-1185">Reference proteome</keyword>
<protein>
    <recommendedName>
        <fullName evidence="12">Oxidase ustYa</fullName>
    </recommendedName>
</protein>
<comment type="pathway">
    <text evidence="2">Mycotoxin biosynthesis.</text>
</comment>
<proteinExistence type="inferred from homology"/>
<dbReference type="Pfam" id="PF11807">
    <property type="entry name" value="UstYa"/>
    <property type="match status" value="1"/>
</dbReference>
<dbReference type="PANTHER" id="PTHR33365">
    <property type="entry name" value="YALI0B05434P"/>
    <property type="match status" value="1"/>
</dbReference>
<dbReference type="EMBL" id="JAUEDM010000003">
    <property type="protein sequence ID" value="KAK3322705.1"/>
    <property type="molecule type" value="Genomic_DNA"/>
</dbReference>
<evidence type="ECO:0000256" key="1">
    <source>
        <dbReference type="ARBA" id="ARBA00004167"/>
    </source>
</evidence>
<dbReference type="GO" id="GO:0043386">
    <property type="term" value="P:mycotoxin biosynthetic process"/>
    <property type="evidence" value="ECO:0007669"/>
    <property type="project" value="InterPro"/>
</dbReference>
<evidence type="ECO:0000256" key="5">
    <source>
        <dbReference type="ARBA" id="ARBA00023002"/>
    </source>
</evidence>
<evidence type="ECO:0000313" key="10">
    <source>
        <dbReference type="EMBL" id="KAK3322705.1"/>
    </source>
</evidence>
<evidence type="ECO:0000256" key="2">
    <source>
        <dbReference type="ARBA" id="ARBA00004685"/>
    </source>
</evidence>
<comment type="caution">
    <text evidence="10">The sequence shown here is derived from an EMBL/GenBank/DDBJ whole genome shotgun (WGS) entry which is preliminary data.</text>
</comment>
<comment type="similarity">
    <text evidence="9">Belongs to the ustYa family.</text>
</comment>
<evidence type="ECO:0000256" key="3">
    <source>
        <dbReference type="ARBA" id="ARBA00022692"/>
    </source>
</evidence>
<sequence length="252" mass="28609">MISSRVDIDHRLHALYPNQHGISRISTMNRLHFPWTRHYSEQYTLFREGKTPPGITSWSLTQISLTLVLCLASSLVGYIIRGWGLNGVHEQPLAEANLLPPSLKPAGNLVKIFNFNDIYSAPPNEDSNRAWAENLPPGEGFMIKHSHLSNISEFSVFHQLHCIDTIRHGYYAALRGRNGSGNLSEHKAKKNERHVTHCFDFLRQCVECAADTNVEPVDWTVKGVSGWGFERVCRDFSLLKEHAQKWKVPGIE</sequence>
<dbReference type="AlphaFoldDB" id="A0AAE0ICS4"/>
<dbReference type="Proteomes" id="UP001283341">
    <property type="component" value="Unassembled WGS sequence"/>
</dbReference>
<evidence type="ECO:0008006" key="12">
    <source>
        <dbReference type="Google" id="ProtNLM"/>
    </source>
</evidence>